<dbReference type="Gene3D" id="2.40.110.10">
    <property type="entry name" value="Butyryl-CoA Dehydrogenase, subunit A, domain 2"/>
    <property type="match status" value="1"/>
</dbReference>
<dbReference type="SUPFAM" id="SSF47203">
    <property type="entry name" value="Acyl-CoA dehydrogenase C-terminal domain-like"/>
    <property type="match status" value="1"/>
</dbReference>
<feature type="domain" description="Acyl-CoA oxidase/dehydrogenase middle" evidence="11">
    <location>
        <begin position="163"/>
        <end position="269"/>
    </location>
</feature>
<dbReference type="InterPro" id="IPR006091">
    <property type="entry name" value="Acyl-CoA_Oxase/DH_mid-dom"/>
</dbReference>
<keyword evidence="3" id="KW-0285">Flavoprotein</keyword>
<dbReference type="FunFam" id="2.40.110.10:FF:000031">
    <property type="entry name" value="Acyl-CoA dehydrogenase, putative"/>
    <property type="match status" value="1"/>
</dbReference>
<dbReference type="OrthoDB" id="9764895at2"/>
<dbReference type="EC" id="1.3.99.41" evidence="8"/>
<comment type="function">
    <text evidence="7">Involved in the assimilation of dimethylsulphoniopropionate (DMSP), an important compound in the fixation of carbon in marine phytoplankton, by mediating the conversion of 3-(methylthio)propanoyl-CoA (MMPA-CoA) to 3-(methylthio)acryloyl-CoA (MTA-CoA).</text>
</comment>
<dbReference type="STRING" id="1796606.A2G96_30395"/>
<dbReference type="KEGG" id="cnan:A2G96_30395"/>
<evidence type="ECO:0000256" key="2">
    <source>
        <dbReference type="ARBA" id="ARBA00009347"/>
    </source>
</evidence>
<evidence type="ECO:0000256" key="4">
    <source>
        <dbReference type="ARBA" id="ARBA00022827"/>
    </source>
</evidence>
<keyword evidence="15" id="KW-1185">Reference proteome</keyword>
<dbReference type="InterPro" id="IPR037069">
    <property type="entry name" value="AcylCoA_DH/ox_N_sf"/>
</dbReference>
<evidence type="ECO:0000259" key="13">
    <source>
        <dbReference type="Pfam" id="PF12806"/>
    </source>
</evidence>
<dbReference type="InterPro" id="IPR009075">
    <property type="entry name" value="AcylCo_DH/oxidase_C"/>
</dbReference>
<protein>
    <recommendedName>
        <fullName evidence="9">3-methylmercaptopropionyl-CoA dehydrogenase</fullName>
        <ecNumber evidence="8">1.3.99.41</ecNumber>
    </recommendedName>
</protein>
<dbReference type="RefSeq" id="WP_062803826.1">
    <property type="nucleotide sequence ID" value="NZ_CP014845.1"/>
</dbReference>
<dbReference type="EMBL" id="CP014845">
    <property type="protein sequence ID" value="AMR82039.1"/>
    <property type="molecule type" value="Genomic_DNA"/>
</dbReference>
<evidence type="ECO:0000256" key="1">
    <source>
        <dbReference type="ARBA" id="ARBA00001974"/>
    </source>
</evidence>
<name>A0A142JVC7_9BURK</name>
<sequence length="598" mass="64755">MNPYIAPLEEMRFVLRELADIERVAQLSDAEALSDPELTDAILDEAARFAKEVLAPLDAVGDRAGVRWSEQGVTTAPGFAAAYQLFVEAGWNNISLPSEYGGQGLPTLLCTAVHEMFTSSNKAFAYCPDLTEFAVKALIAGASESLKSLYIPRLVTGQWAATMNLTEPQAGSDVGALRTRAEPQADGTYRLFGQKIFISYGEHDLTENIIHLVLARIPGAPEGSKGISLFLVPKFLLEADGRLGQHNDVKCAGVEHKLGNHASPTCTMVYGGSGEGAVGWLLGAENKGLQTMFFMMNSARFTVGQESTAMSERAYQQALAYARERVQGKLAGGGTESVPIIRHPDVRRMLLMMRSQTEAMRAVAYALAGARDLAERHSDPEVRLERQAFVDLMIPVFKGWASETAIEVTSTSIQVHGGLGYIEESGASQPLRDVRVAAIYEGTTSVQAHDLVERKLARDGGAALRAWLSQIQLVLHRLDDAANGELRDIASNLREAVAALQEASNWAIANYRERPLEVLAGSVPLLRLCGIVAGGWQMARAALAAQRHLEQGHGHAAFLRRKLLSARFYAAHVLPQAEGLSSIAMHSECAMTMGDEAF</sequence>
<keyword evidence="5" id="KW-0560">Oxidoreductase</keyword>
<dbReference type="Gene3D" id="1.20.140.10">
    <property type="entry name" value="Butyryl-CoA Dehydrogenase, subunit A, domain 3"/>
    <property type="match status" value="1"/>
</dbReference>
<dbReference type="GO" id="GO:0016627">
    <property type="term" value="F:oxidoreductase activity, acting on the CH-CH group of donors"/>
    <property type="evidence" value="ECO:0007669"/>
    <property type="project" value="InterPro"/>
</dbReference>
<dbReference type="Proteomes" id="UP000075238">
    <property type="component" value="Chromosome 2"/>
</dbReference>
<dbReference type="PANTHER" id="PTHR42803">
    <property type="entry name" value="ACYL-COA DEHYDROGENASE"/>
    <property type="match status" value="1"/>
</dbReference>
<dbReference type="InterPro" id="IPR036250">
    <property type="entry name" value="AcylCo_DH-like_C"/>
</dbReference>
<evidence type="ECO:0000313" key="14">
    <source>
        <dbReference type="EMBL" id="AMR82039.1"/>
    </source>
</evidence>
<evidence type="ECO:0000256" key="5">
    <source>
        <dbReference type="ARBA" id="ARBA00023002"/>
    </source>
</evidence>
<dbReference type="AlphaFoldDB" id="A0A142JVC7"/>
<dbReference type="InterPro" id="IPR013786">
    <property type="entry name" value="AcylCoA_DH/ox_N"/>
</dbReference>
<dbReference type="SUPFAM" id="SSF56645">
    <property type="entry name" value="Acyl-CoA dehydrogenase NM domain-like"/>
    <property type="match status" value="1"/>
</dbReference>
<evidence type="ECO:0000259" key="12">
    <source>
        <dbReference type="Pfam" id="PF02771"/>
    </source>
</evidence>
<dbReference type="PANTHER" id="PTHR42803:SF1">
    <property type="entry name" value="BROAD-SPECIFICITY LINEAR ACYL-COA DEHYDROGENASE FADE5"/>
    <property type="match status" value="1"/>
</dbReference>
<dbReference type="Gene3D" id="1.10.540.10">
    <property type="entry name" value="Acyl-CoA dehydrogenase/oxidase, N-terminal domain"/>
    <property type="match status" value="1"/>
</dbReference>
<organism evidence="14 15">
    <name type="scientific">Cupriavidus nantongensis</name>
    <dbReference type="NCBI Taxonomy" id="1796606"/>
    <lineage>
        <taxon>Bacteria</taxon>
        <taxon>Pseudomonadati</taxon>
        <taxon>Pseudomonadota</taxon>
        <taxon>Betaproteobacteria</taxon>
        <taxon>Burkholderiales</taxon>
        <taxon>Burkholderiaceae</taxon>
        <taxon>Cupriavidus</taxon>
    </lineage>
</organism>
<evidence type="ECO:0000256" key="7">
    <source>
        <dbReference type="ARBA" id="ARBA00058683"/>
    </source>
</evidence>
<evidence type="ECO:0000259" key="10">
    <source>
        <dbReference type="Pfam" id="PF00441"/>
    </source>
</evidence>
<comment type="cofactor">
    <cofactor evidence="1">
        <name>FAD</name>
        <dbReference type="ChEBI" id="CHEBI:57692"/>
    </cofactor>
</comment>
<evidence type="ECO:0000259" key="11">
    <source>
        <dbReference type="Pfam" id="PF02770"/>
    </source>
</evidence>
<dbReference type="InterPro" id="IPR009100">
    <property type="entry name" value="AcylCoA_DH/oxidase_NM_dom_sf"/>
</dbReference>
<evidence type="ECO:0000313" key="15">
    <source>
        <dbReference type="Proteomes" id="UP000075238"/>
    </source>
</evidence>
<evidence type="ECO:0000256" key="6">
    <source>
        <dbReference type="ARBA" id="ARBA00051388"/>
    </source>
</evidence>
<dbReference type="GO" id="GO:0050660">
    <property type="term" value="F:flavin adenine dinucleotide binding"/>
    <property type="evidence" value="ECO:0007669"/>
    <property type="project" value="InterPro"/>
</dbReference>
<feature type="domain" description="Acyl-CoA dehydrogenase/oxidase N-terminal" evidence="12">
    <location>
        <begin position="40"/>
        <end position="158"/>
    </location>
</feature>
<dbReference type="Pfam" id="PF02770">
    <property type="entry name" value="Acyl-CoA_dh_M"/>
    <property type="match status" value="1"/>
</dbReference>
<gene>
    <name evidence="14" type="ORF">A2G96_30395</name>
</gene>
<dbReference type="InterPro" id="IPR052166">
    <property type="entry name" value="Diverse_Acyl-CoA_DH"/>
</dbReference>
<comment type="similarity">
    <text evidence="2">Belongs to the acyl-CoA dehydrogenase family.</text>
</comment>
<evidence type="ECO:0000256" key="8">
    <source>
        <dbReference type="ARBA" id="ARBA00066694"/>
    </source>
</evidence>
<reference evidence="14 15" key="1">
    <citation type="submission" date="2016-03" db="EMBL/GenBank/DDBJ databases">
        <title>Complete genome sequence of a novel chlorpyrifos degrading bacterium, Cupriavidus nantongensis sp. X1.</title>
        <authorList>
            <person name="Fang L."/>
        </authorList>
    </citation>
    <scope>NUCLEOTIDE SEQUENCE [LARGE SCALE GENOMIC DNA]</scope>
    <source>
        <strain evidence="14 15">X1</strain>
    </source>
</reference>
<evidence type="ECO:0000256" key="9">
    <source>
        <dbReference type="ARBA" id="ARBA00069043"/>
    </source>
</evidence>
<evidence type="ECO:0000256" key="3">
    <source>
        <dbReference type="ARBA" id="ARBA00022630"/>
    </source>
</evidence>
<dbReference type="Pfam" id="PF00441">
    <property type="entry name" value="Acyl-CoA_dh_1"/>
    <property type="match status" value="1"/>
</dbReference>
<dbReference type="Pfam" id="PF12806">
    <property type="entry name" value="Acyl-CoA_dh_C"/>
    <property type="match status" value="1"/>
</dbReference>
<feature type="domain" description="Acetyl-CoA dehydrogenase-like C-terminal" evidence="13">
    <location>
        <begin position="481"/>
        <end position="591"/>
    </location>
</feature>
<dbReference type="InterPro" id="IPR025878">
    <property type="entry name" value="Acyl-CoA_dh-like_C_dom"/>
</dbReference>
<accession>A0A142JVC7</accession>
<proteinExistence type="inferred from homology"/>
<comment type="catalytic activity">
    <reaction evidence="6">
        <text>3-(methylsulfanyl)propanoyl-CoA + oxidized [electron-transfer flavoprotein] + H(+) = 3-(methylsulfanyl)acryloyl-CoA + reduced [electron-transfer flavoprotein]</text>
        <dbReference type="Rhea" id="RHEA:52612"/>
        <dbReference type="Rhea" id="RHEA-COMP:10685"/>
        <dbReference type="Rhea" id="RHEA-COMP:10686"/>
        <dbReference type="ChEBI" id="CHEBI:15378"/>
        <dbReference type="ChEBI" id="CHEBI:57692"/>
        <dbReference type="ChEBI" id="CHEBI:58307"/>
        <dbReference type="ChEBI" id="CHEBI:82815"/>
        <dbReference type="ChEBI" id="CHEBI:84994"/>
        <dbReference type="EC" id="1.3.99.41"/>
    </reaction>
    <physiologicalReaction direction="left-to-right" evidence="6">
        <dbReference type="Rhea" id="RHEA:52613"/>
    </physiologicalReaction>
</comment>
<dbReference type="InterPro" id="IPR046373">
    <property type="entry name" value="Acyl-CoA_Oxase/DH_mid-dom_sf"/>
</dbReference>
<keyword evidence="4" id="KW-0274">FAD</keyword>
<dbReference type="Pfam" id="PF02771">
    <property type="entry name" value="Acyl-CoA_dh_N"/>
    <property type="match status" value="1"/>
</dbReference>
<feature type="domain" description="Acyl-CoA dehydrogenase/oxidase C-terminal" evidence="10">
    <location>
        <begin position="286"/>
        <end position="454"/>
    </location>
</feature>